<protein>
    <submittedName>
        <fullName evidence="1">Uncharacterized protein</fullName>
    </submittedName>
</protein>
<gene>
    <name evidence="1" type="ORF">J8TS2_26830</name>
</gene>
<sequence length="66" mass="7928">MKDWRKRLDAFLEFDEREILQDAGKVAKAVADKIAVQEYEKFNQSRITQNSPDDFDRFIESYNLKR</sequence>
<dbReference type="InterPro" id="IPR011204">
    <property type="entry name" value="Virulence_RhuM-like"/>
</dbReference>
<accession>A0ABQ4KLL1</accession>
<evidence type="ECO:0000313" key="1">
    <source>
        <dbReference type="EMBL" id="GIN58364.1"/>
    </source>
</evidence>
<comment type="caution">
    <text evidence="1">The sequence shown here is derived from an EMBL/GenBank/DDBJ whole genome shotgun (WGS) entry which is preliminary data.</text>
</comment>
<evidence type="ECO:0000313" key="2">
    <source>
        <dbReference type="Proteomes" id="UP000679950"/>
    </source>
</evidence>
<organism evidence="1 2">
    <name type="scientific">Lederbergia ruris</name>
    <dbReference type="NCBI Taxonomy" id="217495"/>
    <lineage>
        <taxon>Bacteria</taxon>
        <taxon>Bacillati</taxon>
        <taxon>Bacillota</taxon>
        <taxon>Bacilli</taxon>
        <taxon>Bacillales</taxon>
        <taxon>Bacillaceae</taxon>
        <taxon>Lederbergia</taxon>
    </lineage>
</organism>
<dbReference type="Pfam" id="PF13310">
    <property type="entry name" value="Virulence_RhuM"/>
    <property type="match status" value="1"/>
</dbReference>
<reference evidence="1 2" key="1">
    <citation type="submission" date="2021-03" db="EMBL/GenBank/DDBJ databases">
        <title>Antimicrobial resistance genes in bacteria isolated from Japanese honey, and their potential for conferring macrolide and lincosamide resistance in the American foulbrood pathogen Paenibacillus larvae.</title>
        <authorList>
            <person name="Okamoto M."/>
            <person name="Kumagai M."/>
            <person name="Kanamori H."/>
            <person name="Takamatsu D."/>
        </authorList>
    </citation>
    <scope>NUCLEOTIDE SEQUENCE [LARGE SCALE GENOMIC DNA]</scope>
    <source>
        <strain evidence="1 2">J8TS2</strain>
    </source>
</reference>
<dbReference type="EMBL" id="BORB01000022">
    <property type="protein sequence ID" value="GIN58364.1"/>
    <property type="molecule type" value="Genomic_DNA"/>
</dbReference>
<dbReference type="Proteomes" id="UP000679950">
    <property type="component" value="Unassembled WGS sequence"/>
</dbReference>
<name>A0ABQ4KLL1_9BACI</name>
<keyword evidence="2" id="KW-1185">Reference proteome</keyword>
<proteinExistence type="predicted"/>